<evidence type="ECO:0000313" key="2">
    <source>
        <dbReference type="EMBL" id="CCB59634.1"/>
    </source>
</evidence>
<keyword evidence="3" id="KW-1185">Reference proteome</keyword>
<dbReference type="PANTHER" id="PTHR36805">
    <property type="entry name" value="AGENET DOMAIN-CONTAINING PROTEIN"/>
    <property type="match status" value="1"/>
</dbReference>
<dbReference type="HOGENOM" id="CLU_105638_0_0_1"/>
<dbReference type="PaxDb" id="29760-VIT_09s0002g07420.t01"/>
<reference evidence="3" key="1">
    <citation type="journal article" date="2007" name="Nature">
        <title>The grapevine genome sequence suggests ancestral hexaploidization in major angiosperm phyla.</title>
        <authorList>
            <consortium name="The French-Italian Public Consortium for Grapevine Genome Characterization."/>
            <person name="Jaillon O."/>
            <person name="Aury J.-M."/>
            <person name="Noel B."/>
            <person name="Policriti A."/>
            <person name="Clepet C."/>
            <person name="Casagrande A."/>
            <person name="Choisne N."/>
            <person name="Aubourg S."/>
            <person name="Vitulo N."/>
            <person name="Jubin C."/>
            <person name="Vezzi A."/>
            <person name="Legeai F."/>
            <person name="Hugueney P."/>
            <person name="Dasilva C."/>
            <person name="Horner D."/>
            <person name="Mica E."/>
            <person name="Jublot D."/>
            <person name="Poulain J."/>
            <person name="Bruyere C."/>
            <person name="Billault A."/>
            <person name="Segurens B."/>
            <person name="Gouyvenoux M."/>
            <person name="Ugarte E."/>
            <person name="Cattonaro F."/>
            <person name="Anthouard V."/>
            <person name="Vico V."/>
            <person name="Del Fabbro C."/>
            <person name="Alaux M."/>
            <person name="Di Gaspero G."/>
            <person name="Dumas V."/>
            <person name="Felice N."/>
            <person name="Paillard S."/>
            <person name="Juman I."/>
            <person name="Moroldo M."/>
            <person name="Scalabrin S."/>
            <person name="Canaguier A."/>
            <person name="Le Clainche I."/>
            <person name="Malacrida G."/>
            <person name="Durand E."/>
            <person name="Pesole G."/>
            <person name="Laucou V."/>
            <person name="Chatelet P."/>
            <person name="Merdinoglu D."/>
            <person name="Delledonne M."/>
            <person name="Pezzotti M."/>
            <person name="Lecharny A."/>
            <person name="Scarpelli C."/>
            <person name="Artiguenave F."/>
            <person name="Pe M.E."/>
            <person name="Valle G."/>
            <person name="Morgante M."/>
            <person name="Caboche M."/>
            <person name="Adam-Blondon A.-F."/>
            <person name="Weissenbach J."/>
            <person name="Quetier F."/>
            <person name="Wincker P."/>
        </authorList>
    </citation>
    <scope>NUCLEOTIDE SEQUENCE [LARGE SCALE GENOMIC DNA]</scope>
    <source>
        <strain evidence="3">cv. Pinot noir / PN40024</strain>
    </source>
</reference>
<dbReference type="OrthoDB" id="1894168at2759"/>
<feature type="compositionally biased region" description="Low complexity" evidence="1">
    <location>
        <begin position="131"/>
        <end position="143"/>
    </location>
</feature>
<sequence>MILLFLYGSDTLILCIDASSFHCLIVCTLWWLQESETGRCCAQLVKPVNYVPAENEGRTDSQGRAGSSVKFNPSFSSHISDCSSPPPDGSEHSPEKEMTEQPLNIADSKKRKQTLKTKMDLHKGDMCIGKTSSSDSVSTSHVGHTSEERTIGGRDRCGNSGSSRKMGTDGSIALNSMHSDTLEAAILDLEELANKVKWVKGILEHGIPLPNALQPPWKFLEHRAPSTPK</sequence>
<dbReference type="PANTHER" id="PTHR36805:SF7">
    <property type="entry name" value="AGENET DOMAIN-CONTAINING PROTEIN"/>
    <property type="match status" value="1"/>
</dbReference>
<feature type="region of interest" description="Disordered" evidence="1">
    <location>
        <begin position="76"/>
        <end position="166"/>
    </location>
</feature>
<proteinExistence type="predicted"/>
<gene>
    <name evidence="2" type="ordered locus">VIT_09s0002g07420</name>
</gene>
<dbReference type="AlphaFoldDB" id="F6HXG4"/>
<organism evidence="2 3">
    <name type="scientific">Vitis vinifera</name>
    <name type="common">Grape</name>
    <dbReference type="NCBI Taxonomy" id="29760"/>
    <lineage>
        <taxon>Eukaryota</taxon>
        <taxon>Viridiplantae</taxon>
        <taxon>Streptophyta</taxon>
        <taxon>Embryophyta</taxon>
        <taxon>Tracheophyta</taxon>
        <taxon>Spermatophyta</taxon>
        <taxon>Magnoliopsida</taxon>
        <taxon>eudicotyledons</taxon>
        <taxon>Gunneridae</taxon>
        <taxon>Pentapetalae</taxon>
        <taxon>rosids</taxon>
        <taxon>Vitales</taxon>
        <taxon>Vitaceae</taxon>
        <taxon>Viteae</taxon>
        <taxon>Vitis</taxon>
    </lineage>
</organism>
<dbReference type="eggNOG" id="ENOG502SCCF">
    <property type="taxonomic scope" value="Eukaryota"/>
</dbReference>
<protein>
    <submittedName>
        <fullName evidence="2">Uncharacterized protein</fullName>
    </submittedName>
</protein>
<dbReference type="EMBL" id="FN596494">
    <property type="protein sequence ID" value="CCB59634.1"/>
    <property type="molecule type" value="Genomic_DNA"/>
</dbReference>
<evidence type="ECO:0000256" key="1">
    <source>
        <dbReference type="SAM" id="MobiDB-lite"/>
    </source>
</evidence>
<feature type="compositionally biased region" description="Basic and acidic residues" evidence="1">
    <location>
        <begin position="144"/>
        <end position="157"/>
    </location>
</feature>
<dbReference type="Proteomes" id="UP000009183">
    <property type="component" value="Chromosome 9"/>
</dbReference>
<feature type="compositionally biased region" description="Basic and acidic residues" evidence="1">
    <location>
        <begin position="89"/>
        <end position="99"/>
    </location>
</feature>
<evidence type="ECO:0000313" key="3">
    <source>
        <dbReference type="Proteomes" id="UP000009183"/>
    </source>
</evidence>
<name>F6HXG4_VITVI</name>
<dbReference type="InParanoid" id="F6HXG4"/>
<accession>F6HXG4</accession>